<dbReference type="InterPro" id="IPR036396">
    <property type="entry name" value="Cyt_P450_sf"/>
</dbReference>
<dbReference type="InterPro" id="IPR001128">
    <property type="entry name" value="Cyt_P450"/>
</dbReference>
<dbReference type="GO" id="GO:0005506">
    <property type="term" value="F:iron ion binding"/>
    <property type="evidence" value="ECO:0007669"/>
    <property type="project" value="InterPro"/>
</dbReference>
<evidence type="ECO:0000256" key="5">
    <source>
        <dbReference type="ARBA" id="ARBA00023004"/>
    </source>
</evidence>
<evidence type="ECO:0000256" key="6">
    <source>
        <dbReference type="ARBA" id="ARBA00023033"/>
    </source>
</evidence>
<evidence type="ECO:0000256" key="2">
    <source>
        <dbReference type="ARBA" id="ARBA00022617"/>
    </source>
</evidence>
<dbReference type="GO" id="GO:0016705">
    <property type="term" value="F:oxidoreductase activity, acting on paired donors, with incorporation or reduction of molecular oxygen"/>
    <property type="evidence" value="ECO:0007669"/>
    <property type="project" value="InterPro"/>
</dbReference>
<comment type="similarity">
    <text evidence="1 7">Belongs to the cytochrome P450 family.</text>
</comment>
<dbReference type="Proteomes" id="UP000540685">
    <property type="component" value="Unassembled WGS sequence"/>
</dbReference>
<name>A0A7W9IB13_9ACTN</name>
<dbReference type="GO" id="GO:0004497">
    <property type="term" value="F:monooxygenase activity"/>
    <property type="evidence" value="ECO:0007669"/>
    <property type="project" value="UniProtKB-KW"/>
</dbReference>
<sequence length="388" mass="42650">MTDWSPREEWGPVREDRVPGATGAYADARSRCPVARSDVFGNAWVVLSRDLVNEVALDTRTFSNVLPLFGVRRPPLESDPPEHTRYRRWLNPYFGKERLDALEPRVRAVAGEMLAGLAAEGRADFAARFSHPFPTRVLCMLMDLPDEDWELINAWSQKVDRAGGQEAPGSAARSAVGAELEPYMAEIIARRRTAPGDDVISGLLQAETDGVPLPEEAVVGIVMLLISAGHNTTTGGIGSAVLRLARDPELQERLRADPSLIPAAVEEVLRLDAPQQAMRRVATREVVLGGRRIRAGEGVWPVFGAANLDPDALADAAEFRPDRRPNRHAAFGKGIHLCIGAPLARLQMRVVLEELLARTSSFKVAGQVERPDWPRMGVDRLPLRLTPR</sequence>
<dbReference type="FunFam" id="1.10.630.10:FF:000018">
    <property type="entry name" value="Cytochrome P450 monooxygenase"/>
    <property type="match status" value="1"/>
</dbReference>
<keyword evidence="9" id="KW-1185">Reference proteome</keyword>
<dbReference type="GO" id="GO:0020037">
    <property type="term" value="F:heme binding"/>
    <property type="evidence" value="ECO:0007669"/>
    <property type="project" value="InterPro"/>
</dbReference>
<dbReference type="PANTHER" id="PTHR46696:SF6">
    <property type="entry name" value="P450, PUTATIVE (EUROFUNG)-RELATED"/>
    <property type="match status" value="1"/>
</dbReference>
<keyword evidence="6 7" id="KW-0503">Monooxygenase</keyword>
<keyword evidence="4 7" id="KW-0560">Oxidoreductase</keyword>
<dbReference type="InterPro" id="IPR017972">
    <property type="entry name" value="Cyt_P450_CS"/>
</dbReference>
<keyword evidence="5 7" id="KW-0408">Iron</keyword>
<dbReference type="PRINTS" id="PR00385">
    <property type="entry name" value="P450"/>
</dbReference>
<dbReference type="RefSeq" id="WP_184546072.1">
    <property type="nucleotide sequence ID" value="NZ_JACHMP010000001.1"/>
</dbReference>
<reference evidence="8 9" key="1">
    <citation type="submission" date="2020-08" db="EMBL/GenBank/DDBJ databases">
        <title>Sequencing the genomes of 1000 actinobacteria strains.</title>
        <authorList>
            <person name="Klenk H.-P."/>
        </authorList>
    </citation>
    <scope>NUCLEOTIDE SEQUENCE [LARGE SCALE GENOMIC DNA]</scope>
    <source>
        <strain evidence="8 9">DSM 46887</strain>
    </source>
</reference>
<organism evidence="8 9">
    <name type="scientific">Streptosporangium becharense</name>
    <dbReference type="NCBI Taxonomy" id="1816182"/>
    <lineage>
        <taxon>Bacteria</taxon>
        <taxon>Bacillati</taxon>
        <taxon>Actinomycetota</taxon>
        <taxon>Actinomycetes</taxon>
        <taxon>Streptosporangiales</taxon>
        <taxon>Streptosporangiaceae</taxon>
        <taxon>Streptosporangium</taxon>
    </lineage>
</organism>
<dbReference type="EMBL" id="JACHMP010000001">
    <property type="protein sequence ID" value="MBB5817081.1"/>
    <property type="molecule type" value="Genomic_DNA"/>
</dbReference>
<dbReference type="Pfam" id="PF00067">
    <property type="entry name" value="p450"/>
    <property type="match status" value="1"/>
</dbReference>
<proteinExistence type="inferred from homology"/>
<keyword evidence="2 7" id="KW-0349">Heme</keyword>
<comment type="caution">
    <text evidence="8">The sequence shown here is derived from an EMBL/GenBank/DDBJ whole genome shotgun (WGS) entry which is preliminary data.</text>
</comment>
<evidence type="ECO:0000256" key="7">
    <source>
        <dbReference type="RuleBase" id="RU000461"/>
    </source>
</evidence>
<dbReference type="InterPro" id="IPR002397">
    <property type="entry name" value="Cyt_P450_B"/>
</dbReference>
<dbReference type="SUPFAM" id="SSF48264">
    <property type="entry name" value="Cytochrome P450"/>
    <property type="match status" value="1"/>
</dbReference>
<dbReference type="AlphaFoldDB" id="A0A7W9IB13"/>
<evidence type="ECO:0000256" key="4">
    <source>
        <dbReference type="ARBA" id="ARBA00023002"/>
    </source>
</evidence>
<accession>A0A7W9IB13</accession>
<evidence type="ECO:0000313" key="9">
    <source>
        <dbReference type="Proteomes" id="UP000540685"/>
    </source>
</evidence>
<dbReference type="PANTHER" id="PTHR46696">
    <property type="entry name" value="P450, PUTATIVE (EUROFUNG)-RELATED"/>
    <property type="match status" value="1"/>
</dbReference>
<gene>
    <name evidence="8" type="ORF">F4562_000143</name>
</gene>
<dbReference type="PRINTS" id="PR00359">
    <property type="entry name" value="BP450"/>
</dbReference>
<protein>
    <submittedName>
        <fullName evidence="8">Cytochrome P450</fullName>
    </submittedName>
</protein>
<evidence type="ECO:0000313" key="8">
    <source>
        <dbReference type="EMBL" id="MBB5817081.1"/>
    </source>
</evidence>
<evidence type="ECO:0000256" key="3">
    <source>
        <dbReference type="ARBA" id="ARBA00022723"/>
    </source>
</evidence>
<dbReference type="PROSITE" id="PS00086">
    <property type="entry name" value="CYTOCHROME_P450"/>
    <property type="match status" value="1"/>
</dbReference>
<evidence type="ECO:0000256" key="1">
    <source>
        <dbReference type="ARBA" id="ARBA00010617"/>
    </source>
</evidence>
<keyword evidence="3 7" id="KW-0479">Metal-binding</keyword>
<dbReference type="Gene3D" id="1.10.630.10">
    <property type="entry name" value="Cytochrome P450"/>
    <property type="match status" value="1"/>
</dbReference>